<feature type="region of interest" description="Disordered" evidence="1">
    <location>
        <begin position="1"/>
        <end position="109"/>
    </location>
</feature>
<name>A0A401R579_STRNR</name>
<evidence type="ECO:0000256" key="1">
    <source>
        <dbReference type="SAM" id="MobiDB-lite"/>
    </source>
</evidence>
<sequence length="318" mass="33163">MPVPVPHPRTAVLPHQAGPADSGCAENARAAAVGMPAHGGCSGGPLPRDLPAAELPRPVVDGRTAARPPAGHAPGATTEPVTSATSEAPAAADPSTAAVEPRPEPPAQGLTLLLIGEDPNNHVPEMWDWAGRKVRLRTAPQPHRGRAAAHRRRALHPARPHPRRADRREDRDPPGATVRRRPRGDELPRAARRAAHGPGAGRPRAHLRDGRRAGPEAAVRVGAQDYLFRDELDGKVLSRAGCATPWNASAPTWPSASSPSPGCAPRRTPAWSAACCPRRCWTAPNCASRPATGPAAAAPCWAATSTTPSAPRTAPCTP</sequence>
<dbReference type="EMBL" id="BHXC01000006">
    <property type="protein sequence ID" value="GCB92804.1"/>
    <property type="molecule type" value="Genomic_DNA"/>
</dbReference>
<comment type="caution">
    <text evidence="2">The sequence shown here is derived from an EMBL/GenBank/DDBJ whole genome shotgun (WGS) entry which is preliminary data.</text>
</comment>
<evidence type="ECO:0000313" key="3">
    <source>
        <dbReference type="Proteomes" id="UP000288351"/>
    </source>
</evidence>
<dbReference type="AlphaFoldDB" id="A0A401R579"/>
<feature type="region of interest" description="Disordered" evidence="1">
    <location>
        <begin position="138"/>
        <end position="216"/>
    </location>
</feature>
<feature type="compositionally biased region" description="Basic residues" evidence="1">
    <location>
        <begin position="143"/>
        <end position="165"/>
    </location>
</feature>
<protein>
    <submittedName>
        <fullName evidence="2">Uncharacterized protein</fullName>
    </submittedName>
</protein>
<reference evidence="2 3" key="1">
    <citation type="journal article" date="2019" name="Microbiol. Resour. Announc.">
        <title>Draft Genome Sequence of the Most Traditional epsilon-Poly-l-Lysine Producer, Streptomyces albulus NBRC14147.</title>
        <authorList>
            <person name="Yamanaka K."/>
            <person name="Hamano Y."/>
        </authorList>
    </citation>
    <scope>NUCLEOTIDE SEQUENCE [LARGE SCALE GENOMIC DNA]</scope>
    <source>
        <strain evidence="2 3">NBRC 14147</strain>
    </source>
</reference>
<evidence type="ECO:0000313" key="2">
    <source>
        <dbReference type="EMBL" id="GCB92804.1"/>
    </source>
</evidence>
<feature type="compositionally biased region" description="Low complexity" evidence="1">
    <location>
        <begin position="62"/>
        <end position="100"/>
    </location>
</feature>
<dbReference type="Proteomes" id="UP000288351">
    <property type="component" value="Unassembled WGS sequence"/>
</dbReference>
<gene>
    <name evidence="2" type="ORF">SALB_05579</name>
</gene>
<proteinExistence type="predicted"/>
<feature type="region of interest" description="Disordered" evidence="1">
    <location>
        <begin position="290"/>
        <end position="318"/>
    </location>
</feature>
<organism evidence="2 3">
    <name type="scientific">Streptomyces noursei</name>
    <name type="common">Streptomyces albulus</name>
    <dbReference type="NCBI Taxonomy" id="1971"/>
    <lineage>
        <taxon>Bacteria</taxon>
        <taxon>Bacillati</taxon>
        <taxon>Actinomycetota</taxon>
        <taxon>Actinomycetes</taxon>
        <taxon>Kitasatosporales</taxon>
        <taxon>Streptomycetaceae</taxon>
        <taxon>Streptomyces</taxon>
    </lineage>
</organism>
<accession>A0A401R579</accession>